<accession>A0A918N983</accession>
<reference evidence="3" key="1">
    <citation type="journal article" date="2014" name="Int. J. Syst. Evol. Microbiol.">
        <title>Complete genome sequence of Corynebacterium casei LMG S-19264T (=DSM 44701T), isolated from a smear-ripened cheese.</title>
        <authorList>
            <consortium name="US DOE Joint Genome Institute (JGI-PGF)"/>
            <person name="Walter F."/>
            <person name="Albersmeier A."/>
            <person name="Kalinowski J."/>
            <person name="Ruckert C."/>
        </authorList>
    </citation>
    <scope>NUCLEOTIDE SEQUENCE</scope>
    <source>
        <strain evidence="3">KCTC 22169</strain>
    </source>
</reference>
<comment type="caution">
    <text evidence="3">The sequence shown here is derived from an EMBL/GenBank/DDBJ whole genome shotgun (WGS) entry which is preliminary data.</text>
</comment>
<dbReference type="InterPro" id="IPR050563">
    <property type="entry name" value="4-hydroxybenzoyl-CoA_TE"/>
</dbReference>
<dbReference type="Gene3D" id="3.10.129.10">
    <property type="entry name" value="Hotdog Thioesterase"/>
    <property type="match status" value="1"/>
</dbReference>
<dbReference type="AlphaFoldDB" id="A0A918N983"/>
<evidence type="ECO:0000313" key="3">
    <source>
        <dbReference type="EMBL" id="GGX49780.1"/>
    </source>
</evidence>
<dbReference type="SUPFAM" id="SSF54637">
    <property type="entry name" value="Thioesterase/thiol ester dehydrase-isomerase"/>
    <property type="match status" value="1"/>
</dbReference>
<dbReference type="GO" id="GO:0047617">
    <property type="term" value="F:fatty acyl-CoA hydrolase activity"/>
    <property type="evidence" value="ECO:0007669"/>
    <property type="project" value="TreeGrafter"/>
</dbReference>
<sequence>MNYRFTESFKVRDYECDLQGIVNNAVYQNYLEHTRHEFLLHQGIDFAAWTEEGIHLVVVRAEIDYKLPLTSGDHFYVGLNVHMRDRIRFVFEQNIHRKVDDRLCVAARITGTSLNRKGRPAAMPDLVNRLCT</sequence>
<dbReference type="Proteomes" id="UP000626148">
    <property type="component" value="Unassembled WGS sequence"/>
</dbReference>
<comment type="similarity">
    <text evidence="1">Belongs to the 4-hydroxybenzoyl-CoA thioesterase family.</text>
</comment>
<dbReference type="InterPro" id="IPR029069">
    <property type="entry name" value="HotDog_dom_sf"/>
</dbReference>
<dbReference type="InterPro" id="IPR006684">
    <property type="entry name" value="YbgC/YbaW"/>
</dbReference>
<dbReference type="PIRSF" id="PIRSF003230">
    <property type="entry name" value="YbgC"/>
    <property type="match status" value="1"/>
</dbReference>
<dbReference type="EMBL" id="BMXR01000003">
    <property type="protein sequence ID" value="GGX49780.1"/>
    <property type="molecule type" value="Genomic_DNA"/>
</dbReference>
<proteinExistence type="inferred from homology"/>
<dbReference type="RefSeq" id="WP_189608053.1">
    <property type="nucleotide sequence ID" value="NZ_BMXR01000003.1"/>
</dbReference>
<evidence type="ECO:0000313" key="4">
    <source>
        <dbReference type="Proteomes" id="UP000626148"/>
    </source>
</evidence>
<dbReference type="CDD" id="cd00586">
    <property type="entry name" value="4HBT"/>
    <property type="match status" value="1"/>
</dbReference>
<protein>
    <submittedName>
        <fullName evidence="3">Thioesterase</fullName>
    </submittedName>
</protein>
<organism evidence="3 4">
    <name type="scientific">Saccharospirillum salsuginis</name>
    <dbReference type="NCBI Taxonomy" id="418750"/>
    <lineage>
        <taxon>Bacteria</taxon>
        <taxon>Pseudomonadati</taxon>
        <taxon>Pseudomonadota</taxon>
        <taxon>Gammaproteobacteria</taxon>
        <taxon>Oceanospirillales</taxon>
        <taxon>Saccharospirillaceae</taxon>
        <taxon>Saccharospirillum</taxon>
    </lineage>
</organism>
<dbReference type="PANTHER" id="PTHR31793">
    <property type="entry name" value="4-HYDROXYBENZOYL-COA THIOESTERASE FAMILY MEMBER"/>
    <property type="match status" value="1"/>
</dbReference>
<keyword evidence="4" id="KW-1185">Reference proteome</keyword>
<gene>
    <name evidence="3" type="ORF">GCM10007392_16450</name>
</gene>
<dbReference type="Pfam" id="PF13279">
    <property type="entry name" value="4HBT_2"/>
    <property type="match status" value="1"/>
</dbReference>
<reference evidence="3" key="2">
    <citation type="submission" date="2020-09" db="EMBL/GenBank/DDBJ databases">
        <authorList>
            <person name="Sun Q."/>
            <person name="Kim S."/>
        </authorList>
    </citation>
    <scope>NUCLEOTIDE SEQUENCE</scope>
    <source>
        <strain evidence="3">KCTC 22169</strain>
    </source>
</reference>
<dbReference type="PANTHER" id="PTHR31793:SF27">
    <property type="entry name" value="NOVEL THIOESTERASE SUPERFAMILY DOMAIN AND SAPOSIN A-TYPE DOMAIN CONTAINING PROTEIN (0610012H03RIK)"/>
    <property type="match status" value="1"/>
</dbReference>
<evidence type="ECO:0000256" key="2">
    <source>
        <dbReference type="ARBA" id="ARBA00022801"/>
    </source>
</evidence>
<evidence type="ECO:0000256" key="1">
    <source>
        <dbReference type="ARBA" id="ARBA00005953"/>
    </source>
</evidence>
<name>A0A918N983_9GAMM</name>
<keyword evidence="2" id="KW-0378">Hydrolase</keyword>